<evidence type="ECO:0000313" key="8">
    <source>
        <dbReference type="EMBL" id="OIO29091.1"/>
    </source>
</evidence>
<dbReference type="PANTHER" id="PTHR43811">
    <property type="entry name" value="FKBP-TYPE PEPTIDYL-PROLYL CIS-TRANS ISOMERASE FKPA"/>
    <property type="match status" value="1"/>
</dbReference>
<dbReference type="InterPro" id="IPR046357">
    <property type="entry name" value="PPIase_dom_sf"/>
</dbReference>
<evidence type="ECO:0000313" key="9">
    <source>
        <dbReference type="Proteomes" id="UP000185769"/>
    </source>
</evidence>
<evidence type="ECO:0000256" key="1">
    <source>
        <dbReference type="ARBA" id="ARBA00000971"/>
    </source>
</evidence>
<accession>A0A1J4UZH0</accession>
<evidence type="ECO:0000256" key="6">
    <source>
        <dbReference type="RuleBase" id="RU003915"/>
    </source>
</evidence>
<dbReference type="FunFam" id="3.10.50.40:FF:000006">
    <property type="entry name" value="Peptidyl-prolyl cis-trans isomerase"/>
    <property type="match status" value="1"/>
</dbReference>
<evidence type="ECO:0000256" key="2">
    <source>
        <dbReference type="ARBA" id="ARBA00006577"/>
    </source>
</evidence>
<dbReference type="STRING" id="1805280.AUJ22_01995"/>
<dbReference type="SUPFAM" id="SSF54534">
    <property type="entry name" value="FKBP-like"/>
    <property type="match status" value="1"/>
</dbReference>
<dbReference type="PANTHER" id="PTHR43811:SF19">
    <property type="entry name" value="39 KDA FK506-BINDING NUCLEAR PROTEIN"/>
    <property type="match status" value="1"/>
</dbReference>
<comment type="similarity">
    <text evidence="2 6">Belongs to the FKBP-type PPIase family.</text>
</comment>
<dbReference type="InterPro" id="IPR001179">
    <property type="entry name" value="PPIase_FKBP_dom"/>
</dbReference>
<reference evidence="8 9" key="1">
    <citation type="journal article" date="2016" name="Environ. Microbiol.">
        <title>Genomic resolution of a cold subsurface aquifer community provides metabolic insights for novel microbes adapted to high CO concentrations.</title>
        <authorList>
            <person name="Probst A.J."/>
            <person name="Castelle C.J."/>
            <person name="Singh A."/>
            <person name="Brown C.T."/>
            <person name="Anantharaman K."/>
            <person name="Sharon I."/>
            <person name="Hug L.A."/>
            <person name="Burstein D."/>
            <person name="Emerson J.B."/>
            <person name="Thomas B.C."/>
            <person name="Banfield J.F."/>
        </authorList>
    </citation>
    <scope>NUCLEOTIDE SEQUENCE [LARGE SCALE GENOMIC DNA]</scope>
    <source>
        <strain evidence="8">CG1_02_31_12</strain>
    </source>
</reference>
<dbReference type="AlphaFoldDB" id="A0A1J4UZH0"/>
<keyword evidence="3 5" id="KW-0697">Rotamase</keyword>
<protein>
    <recommendedName>
        <fullName evidence="6">Peptidyl-prolyl cis-trans isomerase</fullName>
        <ecNumber evidence="6">5.2.1.8</ecNumber>
    </recommendedName>
</protein>
<comment type="caution">
    <text evidence="8">The sequence shown here is derived from an EMBL/GenBank/DDBJ whole genome shotgun (WGS) entry which is preliminary data.</text>
</comment>
<evidence type="ECO:0000259" key="7">
    <source>
        <dbReference type="PROSITE" id="PS50059"/>
    </source>
</evidence>
<dbReference type="EC" id="5.2.1.8" evidence="6"/>
<dbReference type="PROSITE" id="PS50059">
    <property type="entry name" value="FKBP_PPIASE"/>
    <property type="match status" value="1"/>
</dbReference>
<keyword evidence="4 5" id="KW-0413">Isomerase</keyword>
<name>A0A1J4UZH0_9BACT</name>
<dbReference type="EMBL" id="MNVM01000035">
    <property type="protein sequence ID" value="OIO29091.1"/>
    <property type="molecule type" value="Genomic_DNA"/>
</dbReference>
<evidence type="ECO:0000256" key="4">
    <source>
        <dbReference type="ARBA" id="ARBA00023235"/>
    </source>
</evidence>
<evidence type="ECO:0000256" key="5">
    <source>
        <dbReference type="PROSITE-ProRule" id="PRU00277"/>
    </source>
</evidence>
<dbReference type="Pfam" id="PF00254">
    <property type="entry name" value="FKBP_C"/>
    <property type="match status" value="1"/>
</dbReference>
<organism evidence="8 9">
    <name type="scientific">Candidatus Nomurabacteria bacterium CG1_02_31_12</name>
    <dbReference type="NCBI Taxonomy" id="1805280"/>
    <lineage>
        <taxon>Bacteria</taxon>
        <taxon>Candidatus Nomuraibacteriota</taxon>
    </lineage>
</organism>
<comment type="catalytic activity">
    <reaction evidence="1 5 6">
        <text>[protein]-peptidylproline (omega=180) = [protein]-peptidylproline (omega=0)</text>
        <dbReference type="Rhea" id="RHEA:16237"/>
        <dbReference type="Rhea" id="RHEA-COMP:10747"/>
        <dbReference type="Rhea" id="RHEA-COMP:10748"/>
        <dbReference type="ChEBI" id="CHEBI:83833"/>
        <dbReference type="ChEBI" id="CHEBI:83834"/>
        <dbReference type="EC" id="5.2.1.8"/>
    </reaction>
</comment>
<dbReference type="GO" id="GO:0003755">
    <property type="term" value="F:peptidyl-prolyl cis-trans isomerase activity"/>
    <property type="evidence" value="ECO:0007669"/>
    <property type="project" value="UniProtKB-UniRule"/>
</dbReference>
<proteinExistence type="inferred from homology"/>
<feature type="domain" description="PPIase FKBP-type" evidence="7">
    <location>
        <begin position="26"/>
        <end position="117"/>
    </location>
</feature>
<sequence length="118" mass="12930">MQNIKQNEGVKIMIIKEGSGDVVKIGDFVVMNYTGKLTDGSVFDSNIDQKFGHVVPLEFIVGGGRVIEGWDIGIVGMKVGEKRMLEIAPEFAYGENKVGPIPSNSTLTFEVELLEIKK</sequence>
<dbReference type="Proteomes" id="UP000185769">
    <property type="component" value="Unassembled WGS sequence"/>
</dbReference>
<evidence type="ECO:0000256" key="3">
    <source>
        <dbReference type="ARBA" id="ARBA00023110"/>
    </source>
</evidence>
<gene>
    <name evidence="8" type="ORF">AUJ22_01995</name>
</gene>
<dbReference type="Gene3D" id="3.10.50.40">
    <property type="match status" value="1"/>
</dbReference>